<evidence type="ECO:0000256" key="4">
    <source>
        <dbReference type="SAM" id="MobiDB-lite"/>
    </source>
</evidence>
<reference evidence="8" key="1">
    <citation type="journal article" date="2019" name="Int. J. Syst. Evol. Microbiol.">
        <title>The Global Catalogue of Microorganisms (GCM) 10K type strain sequencing project: providing services to taxonomists for standard genome sequencing and annotation.</title>
        <authorList>
            <consortium name="The Broad Institute Genomics Platform"/>
            <consortium name="The Broad Institute Genome Sequencing Center for Infectious Disease"/>
            <person name="Wu L."/>
            <person name="Ma J."/>
        </authorList>
    </citation>
    <scope>NUCLEOTIDE SEQUENCE [LARGE SCALE GENOMIC DNA]</scope>
    <source>
        <strain evidence="8">JCM 14309</strain>
    </source>
</reference>
<evidence type="ECO:0000256" key="1">
    <source>
        <dbReference type="ARBA" id="ARBA00021292"/>
    </source>
</evidence>
<evidence type="ECO:0000256" key="2">
    <source>
        <dbReference type="ARBA" id="ARBA00022676"/>
    </source>
</evidence>
<dbReference type="InterPro" id="IPR050194">
    <property type="entry name" value="Glycosyltransferase_grp1"/>
</dbReference>
<dbReference type="PANTHER" id="PTHR45947">
    <property type="entry name" value="SULFOQUINOVOSYL TRANSFERASE SQD2"/>
    <property type="match status" value="1"/>
</dbReference>
<evidence type="ECO:0000259" key="6">
    <source>
        <dbReference type="Pfam" id="PF13579"/>
    </source>
</evidence>
<dbReference type="Pfam" id="PF00534">
    <property type="entry name" value="Glycos_transf_1"/>
    <property type="match status" value="1"/>
</dbReference>
<feature type="domain" description="Glycosyltransferase subfamily 4-like N-terminal" evidence="6">
    <location>
        <begin position="218"/>
        <end position="406"/>
    </location>
</feature>
<evidence type="ECO:0000259" key="5">
    <source>
        <dbReference type="Pfam" id="PF00534"/>
    </source>
</evidence>
<dbReference type="EMBL" id="BAAAVT010000023">
    <property type="protein sequence ID" value="GAA3074942.1"/>
    <property type="molecule type" value="Genomic_DNA"/>
</dbReference>
<dbReference type="InterPro" id="IPR001296">
    <property type="entry name" value="Glyco_trans_1"/>
</dbReference>
<comment type="caution">
    <text evidence="7">The sequence shown here is derived from an EMBL/GenBank/DDBJ whole genome shotgun (WGS) entry which is preliminary data.</text>
</comment>
<feature type="region of interest" description="Disordered" evidence="4">
    <location>
        <begin position="1"/>
        <end position="70"/>
    </location>
</feature>
<feature type="domain" description="Glycosyl transferase family 1" evidence="5">
    <location>
        <begin position="425"/>
        <end position="599"/>
    </location>
</feature>
<keyword evidence="8" id="KW-1185">Reference proteome</keyword>
<dbReference type="InterPro" id="IPR028098">
    <property type="entry name" value="Glyco_trans_4-like_N"/>
</dbReference>
<evidence type="ECO:0000256" key="3">
    <source>
        <dbReference type="ARBA" id="ARBA00022679"/>
    </source>
</evidence>
<dbReference type="Gene3D" id="3.40.50.2000">
    <property type="entry name" value="Glycogen Phosphorylase B"/>
    <property type="match status" value="2"/>
</dbReference>
<proteinExistence type="predicted"/>
<evidence type="ECO:0000313" key="7">
    <source>
        <dbReference type="EMBL" id="GAA3074942.1"/>
    </source>
</evidence>
<keyword evidence="3" id="KW-0808">Transferase</keyword>
<organism evidence="7 8">
    <name type="scientific">Nesterenkonia aethiopica</name>
    <dbReference type="NCBI Taxonomy" id="269144"/>
    <lineage>
        <taxon>Bacteria</taxon>
        <taxon>Bacillati</taxon>
        <taxon>Actinomycetota</taxon>
        <taxon>Actinomycetes</taxon>
        <taxon>Micrococcales</taxon>
        <taxon>Micrococcaceae</taxon>
        <taxon>Nesterenkonia</taxon>
    </lineage>
</organism>
<dbReference type="SUPFAM" id="SSF53756">
    <property type="entry name" value="UDP-Glycosyltransferase/glycogen phosphorylase"/>
    <property type="match status" value="1"/>
</dbReference>
<gene>
    <name evidence="7" type="ORF">GCM10010529_28460</name>
</gene>
<name>A0ABP6M5P8_9MICC</name>
<dbReference type="PANTHER" id="PTHR45947:SF3">
    <property type="entry name" value="SULFOQUINOVOSYL TRANSFERASE SQD2"/>
    <property type="match status" value="1"/>
</dbReference>
<keyword evidence="2" id="KW-0328">Glycosyltransferase</keyword>
<dbReference type="Proteomes" id="UP001500236">
    <property type="component" value="Unassembled WGS sequence"/>
</dbReference>
<evidence type="ECO:0000313" key="8">
    <source>
        <dbReference type="Proteomes" id="UP001500236"/>
    </source>
</evidence>
<sequence length="625" mass="69809">MKENARDAALAESPESHRLKPETSTSTTKAVGGRASIAYESNVGLEHPASSEGGSGKRMNSRKKVEKRKTDSQVISDLPFIMAIRRNIFDGTPLSILFSRKQSIGVAHHLIEAGHYIEVKPIIEQFGIESALKVSELRLLYRHARSSGYMLYALRLLQAIADRTRADADRIAMERVEAELGVFEDPWEGLPDLPRVDAYDAGGPILHMVGKSLPATQTGYTLRTQYTVEALRRQGIESVVAVQSGGNTAEATPLRSEQSVEGIRTVQLGGPARQDHGLKHWIMQNVKELYDVAIKERPSVLHAHSDFFNGVIATQVGQATGVPALYESRGFWEESWLSRVARAQGWDDTDLVFQMYGIPEAYAYRRRNERLVRERARHVVTLARVMRDHILDESSPERLDASRVSLAPNAVDVDEFPVVTPSLRIKEKLNLSPDTKIIGYISSIVEYEGIETLVKAFDRLARKYENGPEKIRLMIVGDGNYLGQIKRSVRQKGLKYVKFPGRVPHDEVLDYYSVIDLFVVPRRSTRVTELVTPLKPFEAFSTGRTVVMSDVAALSEIREDVGAACETFPAGDSVALSEVLDSLLSNAERRRAMAEEGARWVREARTWDSNVPHYRAAYRKLGASV</sequence>
<dbReference type="RefSeq" id="WP_344684148.1">
    <property type="nucleotide sequence ID" value="NZ_BAAAVT010000023.1"/>
</dbReference>
<protein>
    <recommendedName>
        <fullName evidence="1">D-inositol 3-phosphate glycosyltransferase</fullName>
    </recommendedName>
</protein>
<dbReference type="Pfam" id="PF13579">
    <property type="entry name" value="Glyco_trans_4_4"/>
    <property type="match status" value="1"/>
</dbReference>
<dbReference type="CDD" id="cd03794">
    <property type="entry name" value="GT4_WbuB-like"/>
    <property type="match status" value="1"/>
</dbReference>
<accession>A0ABP6M5P8</accession>